<keyword evidence="2" id="KW-1185">Reference proteome</keyword>
<evidence type="ECO:0000313" key="1">
    <source>
        <dbReference type="EMBL" id="KAF8469398.1"/>
    </source>
</evidence>
<feature type="non-terminal residue" evidence="1">
    <location>
        <position position="1"/>
    </location>
</feature>
<organism evidence="1 2">
    <name type="scientific">Russula ochroleuca</name>
    <dbReference type="NCBI Taxonomy" id="152965"/>
    <lineage>
        <taxon>Eukaryota</taxon>
        <taxon>Fungi</taxon>
        <taxon>Dikarya</taxon>
        <taxon>Basidiomycota</taxon>
        <taxon>Agaricomycotina</taxon>
        <taxon>Agaricomycetes</taxon>
        <taxon>Russulales</taxon>
        <taxon>Russulaceae</taxon>
        <taxon>Russula</taxon>
    </lineage>
</organism>
<accession>A0A9P5JYK7</accession>
<dbReference type="EMBL" id="WHVB01000028">
    <property type="protein sequence ID" value="KAF8469398.1"/>
    <property type="molecule type" value="Genomic_DNA"/>
</dbReference>
<name>A0A9P5JYK7_9AGAM</name>
<evidence type="ECO:0000313" key="2">
    <source>
        <dbReference type="Proteomes" id="UP000759537"/>
    </source>
</evidence>
<feature type="non-terminal residue" evidence="1">
    <location>
        <position position="105"/>
    </location>
</feature>
<reference evidence="1" key="2">
    <citation type="journal article" date="2020" name="Nat. Commun.">
        <title>Large-scale genome sequencing of mycorrhizal fungi provides insights into the early evolution of symbiotic traits.</title>
        <authorList>
            <person name="Miyauchi S."/>
            <person name="Kiss E."/>
            <person name="Kuo A."/>
            <person name="Drula E."/>
            <person name="Kohler A."/>
            <person name="Sanchez-Garcia M."/>
            <person name="Morin E."/>
            <person name="Andreopoulos B."/>
            <person name="Barry K.W."/>
            <person name="Bonito G."/>
            <person name="Buee M."/>
            <person name="Carver A."/>
            <person name="Chen C."/>
            <person name="Cichocki N."/>
            <person name="Clum A."/>
            <person name="Culley D."/>
            <person name="Crous P.W."/>
            <person name="Fauchery L."/>
            <person name="Girlanda M."/>
            <person name="Hayes R.D."/>
            <person name="Keri Z."/>
            <person name="LaButti K."/>
            <person name="Lipzen A."/>
            <person name="Lombard V."/>
            <person name="Magnuson J."/>
            <person name="Maillard F."/>
            <person name="Murat C."/>
            <person name="Nolan M."/>
            <person name="Ohm R.A."/>
            <person name="Pangilinan J."/>
            <person name="Pereira M.F."/>
            <person name="Perotto S."/>
            <person name="Peter M."/>
            <person name="Pfister S."/>
            <person name="Riley R."/>
            <person name="Sitrit Y."/>
            <person name="Stielow J.B."/>
            <person name="Szollosi G."/>
            <person name="Zifcakova L."/>
            <person name="Stursova M."/>
            <person name="Spatafora J.W."/>
            <person name="Tedersoo L."/>
            <person name="Vaario L.M."/>
            <person name="Yamada A."/>
            <person name="Yan M."/>
            <person name="Wang P."/>
            <person name="Xu J."/>
            <person name="Bruns T."/>
            <person name="Baldrian P."/>
            <person name="Vilgalys R."/>
            <person name="Dunand C."/>
            <person name="Henrissat B."/>
            <person name="Grigoriev I.V."/>
            <person name="Hibbett D."/>
            <person name="Nagy L.G."/>
            <person name="Martin F.M."/>
        </authorList>
    </citation>
    <scope>NUCLEOTIDE SEQUENCE</scope>
    <source>
        <strain evidence="1">Prilba</strain>
    </source>
</reference>
<sequence>LVKRIVIDPPITNPSADTVWTPGNSELVTWYDDLHIPSTGNFTGMLILGHQSAGSENLDLQNPLATGFSLRDGSVRVTCPTVSPGNNYIVVLFGDSGNASPQFTI</sequence>
<comment type="caution">
    <text evidence="1">The sequence shown here is derived from an EMBL/GenBank/DDBJ whole genome shotgun (WGS) entry which is preliminary data.</text>
</comment>
<reference evidence="1" key="1">
    <citation type="submission" date="2019-10" db="EMBL/GenBank/DDBJ databases">
        <authorList>
            <consortium name="DOE Joint Genome Institute"/>
            <person name="Kuo A."/>
            <person name="Miyauchi S."/>
            <person name="Kiss E."/>
            <person name="Drula E."/>
            <person name="Kohler A."/>
            <person name="Sanchez-Garcia M."/>
            <person name="Andreopoulos B."/>
            <person name="Barry K.W."/>
            <person name="Bonito G."/>
            <person name="Buee M."/>
            <person name="Carver A."/>
            <person name="Chen C."/>
            <person name="Cichocki N."/>
            <person name="Clum A."/>
            <person name="Culley D."/>
            <person name="Crous P.W."/>
            <person name="Fauchery L."/>
            <person name="Girlanda M."/>
            <person name="Hayes R."/>
            <person name="Keri Z."/>
            <person name="LaButti K."/>
            <person name="Lipzen A."/>
            <person name="Lombard V."/>
            <person name="Magnuson J."/>
            <person name="Maillard F."/>
            <person name="Morin E."/>
            <person name="Murat C."/>
            <person name="Nolan M."/>
            <person name="Ohm R."/>
            <person name="Pangilinan J."/>
            <person name="Pereira M."/>
            <person name="Perotto S."/>
            <person name="Peter M."/>
            <person name="Riley R."/>
            <person name="Sitrit Y."/>
            <person name="Stielow B."/>
            <person name="Szollosi G."/>
            <person name="Zifcakova L."/>
            <person name="Stursova M."/>
            <person name="Spatafora J.W."/>
            <person name="Tedersoo L."/>
            <person name="Vaario L.-M."/>
            <person name="Yamada A."/>
            <person name="Yan M."/>
            <person name="Wang P."/>
            <person name="Xu J."/>
            <person name="Bruns T."/>
            <person name="Baldrian P."/>
            <person name="Vilgalys R."/>
            <person name="Henrissat B."/>
            <person name="Grigoriev I.V."/>
            <person name="Hibbett D."/>
            <person name="Nagy L.G."/>
            <person name="Martin F.M."/>
        </authorList>
    </citation>
    <scope>NUCLEOTIDE SEQUENCE</scope>
    <source>
        <strain evidence="1">Prilba</strain>
    </source>
</reference>
<dbReference type="Proteomes" id="UP000759537">
    <property type="component" value="Unassembled WGS sequence"/>
</dbReference>
<dbReference type="OrthoDB" id="2339190at2759"/>
<gene>
    <name evidence="1" type="ORF">DFH94DRAFT_602351</name>
</gene>
<dbReference type="AlphaFoldDB" id="A0A9P5JYK7"/>
<protein>
    <submittedName>
        <fullName evidence="1">Uncharacterized protein</fullName>
    </submittedName>
</protein>
<proteinExistence type="predicted"/>